<evidence type="ECO:0000256" key="6">
    <source>
        <dbReference type="ARBA" id="ARBA00023141"/>
    </source>
</evidence>
<evidence type="ECO:0000256" key="5">
    <source>
        <dbReference type="ARBA" id="ARBA00022840"/>
    </source>
</evidence>
<dbReference type="PRINTS" id="PR01100">
    <property type="entry name" value="SHIKIMTKNASE"/>
</dbReference>
<evidence type="ECO:0000313" key="8">
    <source>
        <dbReference type="EMBL" id="MCQ0971859.1"/>
    </source>
</evidence>
<evidence type="ECO:0000256" key="1">
    <source>
        <dbReference type="ARBA" id="ARBA00022605"/>
    </source>
</evidence>
<keyword evidence="7" id="KW-0963">Cytoplasm</keyword>
<dbReference type="HAMAP" id="MF_00109">
    <property type="entry name" value="Shikimate_kinase"/>
    <property type="match status" value="1"/>
</dbReference>
<keyword evidence="1 7" id="KW-0028">Amino-acid biosynthesis</keyword>
<dbReference type="CDD" id="cd00464">
    <property type="entry name" value="SK"/>
    <property type="match status" value="1"/>
</dbReference>
<keyword evidence="9" id="KW-1185">Reference proteome</keyword>
<dbReference type="PANTHER" id="PTHR21087:SF16">
    <property type="entry name" value="SHIKIMATE KINASE 1, CHLOROPLASTIC"/>
    <property type="match status" value="1"/>
</dbReference>
<reference evidence="8 9" key="1">
    <citation type="submission" date="2022-03" db="EMBL/GenBank/DDBJ databases">
        <authorList>
            <person name="He Y."/>
        </authorList>
    </citation>
    <scope>NUCLEOTIDE SEQUENCE [LARGE SCALE GENOMIC DNA]</scope>
    <source>
        <strain evidence="8 9">TK19116</strain>
    </source>
</reference>
<comment type="caution">
    <text evidence="8">The sequence shown here is derived from an EMBL/GenBank/DDBJ whole genome shotgun (WGS) entry which is preliminary data.</text>
</comment>
<comment type="subunit">
    <text evidence="7">Monomer.</text>
</comment>
<sequence>MGATRKGERRKVDRHIVLVGMMGAGKTAIGAELARRLHVPFTDSDAEIEIAAAMSIREIFERDGEAFFRARETQVLTRLLAGRPRVISTGGGAWIRAENRDLISHRAMSVWLDCDLDTLWHRVKQRPTRPLLQTEDPRGTLARLLEQRAPIYGLADLTFKGRSSDTVEASATRLATQIAEAAPKMLEKR</sequence>
<dbReference type="GO" id="GO:0004765">
    <property type="term" value="F:shikimate kinase activity"/>
    <property type="evidence" value="ECO:0007669"/>
    <property type="project" value="UniProtKB-EC"/>
</dbReference>
<dbReference type="InterPro" id="IPR031322">
    <property type="entry name" value="Shikimate/glucono_kinase"/>
</dbReference>
<feature type="binding site" evidence="7">
    <location>
        <position position="27"/>
    </location>
    <ligand>
        <name>Mg(2+)</name>
        <dbReference type="ChEBI" id="CHEBI:18420"/>
    </ligand>
</feature>
<feature type="binding site" evidence="7">
    <location>
        <position position="91"/>
    </location>
    <ligand>
        <name>substrate</name>
    </ligand>
</feature>
<comment type="subcellular location">
    <subcellularLocation>
        <location evidence="7">Cytoplasm</location>
    </subcellularLocation>
</comment>
<comment type="cofactor">
    <cofactor evidence="7">
        <name>Mg(2+)</name>
        <dbReference type="ChEBI" id="CHEBI:18420"/>
    </cofactor>
    <text evidence="7">Binds 1 Mg(2+) ion per subunit.</text>
</comment>
<comment type="similarity">
    <text evidence="7">Belongs to the shikimate kinase family.</text>
</comment>
<accession>A0ABT1MUP8</accession>
<keyword evidence="7" id="KW-0479">Metal-binding</keyword>
<dbReference type="Pfam" id="PF01202">
    <property type="entry name" value="SKI"/>
    <property type="match status" value="1"/>
</dbReference>
<evidence type="ECO:0000256" key="4">
    <source>
        <dbReference type="ARBA" id="ARBA00022777"/>
    </source>
</evidence>
<dbReference type="PANTHER" id="PTHR21087">
    <property type="entry name" value="SHIKIMATE KINASE"/>
    <property type="match status" value="1"/>
</dbReference>
<keyword evidence="4 7" id="KW-0418">Kinase</keyword>
<keyword evidence="2 7" id="KW-0808">Transferase</keyword>
<dbReference type="EC" id="2.7.1.71" evidence="7"/>
<dbReference type="InterPro" id="IPR000623">
    <property type="entry name" value="Shikimate_kinase/TSH1"/>
</dbReference>
<organism evidence="8 9">
    <name type="scientific">Paracoccus albicereus</name>
    <dbReference type="NCBI Taxonomy" id="2922394"/>
    <lineage>
        <taxon>Bacteria</taxon>
        <taxon>Pseudomonadati</taxon>
        <taxon>Pseudomonadota</taxon>
        <taxon>Alphaproteobacteria</taxon>
        <taxon>Rhodobacterales</taxon>
        <taxon>Paracoccaceae</taxon>
        <taxon>Paracoccus</taxon>
    </lineage>
</organism>
<evidence type="ECO:0000256" key="2">
    <source>
        <dbReference type="ARBA" id="ARBA00022679"/>
    </source>
</evidence>
<dbReference type="SUPFAM" id="SSF52540">
    <property type="entry name" value="P-loop containing nucleoside triphosphate hydrolases"/>
    <property type="match status" value="1"/>
</dbReference>
<comment type="catalytic activity">
    <reaction evidence="7">
        <text>shikimate + ATP = 3-phosphoshikimate + ADP + H(+)</text>
        <dbReference type="Rhea" id="RHEA:13121"/>
        <dbReference type="ChEBI" id="CHEBI:15378"/>
        <dbReference type="ChEBI" id="CHEBI:30616"/>
        <dbReference type="ChEBI" id="CHEBI:36208"/>
        <dbReference type="ChEBI" id="CHEBI:145989"/>
        <dbReference type="ChEBI" id="CHEBI:456216"/>
        <dbReference type="EC" id="2.7.1.71"/>
    </reaction>
</comment>
<dbReference type="NCBIfam" id="NF010552">
    <property type="entry name" value="PRK13946.1"/>
    <property type="match status" value="1"/>
</dbReference>
<feature type="binding site" evidence="7">
    <location>
        <position position="69"/>
    </location>
    <ligand>
        <name>substrate</name>
    </ligand>
</feature>
<keyword evidence="3 7" id="KW-0547">Nucleotide-binding</keyword>
<feature type="binding site" evidence="7">
    <location>
        <position position="148"/>
    </location>
    <ligand>
        <name>substrate</name>
    </ligand>
</feature>
<evidence type="ECO:0000256" key="7">
    <source>
        <dbReference type="HAMAP-Rule" id="MF_00109"/>
    </source>
</evidence>
<name>A0ABT1MUP8_9RHOB</name>
<feature type="binding site" evidence="7">
    <location>
        <position position="45"/>
    </location>
    <ligand>
        <name>substrate</name>
    </ligand>
</feature>
<keyword evidence="5 7" id="KW-0067">ATP-binding</keyword>
<dbReference type="Gene3D" id="3.40.50.300">
    <property type="entry name" value="P-loop containing nucleotide triphosphate hydrolases"/>
    <property type="match status" value="1"/>
</dbReference>
<gene>
    <name evidence="7" type="primary">aroK</name>
    <name evidence="8" type="ORF">MLD63_15665</name>
</gene>
<feature type="binding site" evidence="7">
    <location>
        <position position="129"/>
    </location>
    <ligand>
        <name>ATP</name>
        <dbReference type="ChEBI" id="CHEBI:30616"/>
    </ligand>
</feature>
<dbReference type="EMBL" id="JAKZEU010000006">
    <property type="protein sequence ID" value="MCQ0971859.1"/>
    <property type="molecule type" value="Genomic_DNA"/>
</dbReference>
<proteinExistence type="inferred from homology"/>
<dbReference type="RefSeq" id="WP_255330865.1">
    <property type="nucleotide sequence ID" value="NZ_JAKZEU010000006.1"/>
</dbReference>
<evidence type="ECO:0000256" key="3">
    <source>
        <dbReference type="ARBA" id="ARBA00022741"/>
    </source>
</evidence>
<feature type="binding site" evidence="7">
    <location>
        <begin position="23"/>
        <end position="28"/>
    </location>
    <ligand>
        <name>ATP</name>
        <dbReference type="ChEBI" id="CHEBI:30616"/>
    </ligand>
</feature>
<keyword evidence="7" id="KW-0460">Magnesium</keyword>
<dbReference type="Proteomes" id="UP001203945">
    <property type="component" value="Unassembled WGS sequence"/>
</dbReference>
<protein>
    <recommendedName>
        <fullName evidence="7">Shikimate kinase</fullName>
        <shortName evidence="7">SK</shortName>
        <ecNumber evidence="7">2.7.1.71</ecNumber>
    </recommendedName>
</protein>
<evidence type="ECO:0000313" key="9">
    <source>
        <dbReference type="Proteomes" id="UP001203945"/>
    </source>
</evidence>
<dbReference type="InterPro" id="IPR027417">
    <property type="entry name" value="P-loop_NTPase"/>
</dbReference>
<comment type="caution">
    <text evidence="7">Lacks conserved residue(s) required for the propagation of feature annotation.</text>
</comment>
<comment type="function">
    <text evidence="7">Catalyzes the specific phosphorylation of the 3-hydroxyl group of shikimic acid using ATP as a cosubstrate.</text>
</comment>
<comment type="pathway">
    <text evidence="7">Metabolic intermediate biosynthesis; chorismate biosynthesis; chorismate from D-erythrose 4-phosphate and phosphoenolpyruvate: step 5/7.</text>
</comment>
<keyword evidence="6 7" id="KW-0057">Aromatic amino acid biosynthesis</keyword>